<name>A0A507DN96_9FUNG</name>
<evidence type="ECO:0000313" key="2">
    <source>
        <dbReference type="EMBL" id="TPX53144.1"/>
    </source>
</evidence>
<dbReference type="EMBL" id="QEAN01000021">
    <property type="protein sequence ID" value="TPX53144.1"/>
    <property type="molecule type" value="Genomic_DNA"/>
</dbReference>
<feature type="region of interest" description="Disordered" evidence="1">
    <location>
        <begin position="232"/>
        <end position="260"/>
    </location>
</feature>
<evidence type="ECO:0000256" key="1">
    <source>
        <dbReference type="SAM" id="MobiDB-lite"/>
    </source>
</evidence>
<dbReference type="AlphaFoldDB" id="A0A507DN96"/>
<sequence length="603" mass="64568">MPTPPLPPLPHTMTVSNLSLWTRSSSPPAGASAHSDCCPSSVMLAQPQLFSYVQPPTLQDTHAYWPQRRQSHQMNERVPSPNAPGSSPSLPPAANPQIHPSAPSQYYIHPFTGSSTTGAPFMQLGSAPNTTASSPPSPPPSNTLYVDPPAAATTHKQAVALAMHHQQKFQHHMFPILQPPSPPALTAAPSASKVMYTDNLSTATTSSLPMLPQTHSASAIFPMYKNTRTSISMISPTSTTGPSTSSSPPPSASPTPTPAQCLLLPTKATNLSDTSSMTGLSSASPSNLYPVNMMAVPSMAARPATQVTHPIPAEPENPQSQIHQATPGNFSSVLAMHNLENLERIESNLLVRLDDENQQFLQEGVLEVQAVQQGATITSPSSINSRIRSMYTEIEKLQLEYGTAIAELSNVGYVANRLKHRLESILEDLRGAVKVYSDIGNDQQRHEQEAASLIQDLKIISAAAQAAQQAQQQRQIEQDVVRSSPATAISRSTPPPPPVSSQSTETQQHASTSTPVLISQATQRITCHMDRPATEAVILATSTTEQHTDHVMEVVPTDPMWDLQGQTLACATCGVSLFLLHGPHGHTVMELTLASSSDDQHMS</sequence>
<proteinExistence type="predicted"/>
<dbReference type="STRING" id="286115.A0A507DN96"/>
<gene>
    <name evidence="2" type="ORF">SeMB42_g00933</name>
</gene>
<dbReference type="VEuPathDB" id="FungiDB:SeMB42_g00933"/>
<evidence type="ECO:0000313" key="3">
    <source>
        <dbReference type="Proteomes" id="UP000317494"/>
    </source>
</evidence>
<keyword evidence="3" id="KW-1185">Reference proteome</keyword>
<feature type="compositionally biased region" description="Low complexity" evidence="1">
    <location>
        <begin position="79"/>
        <end position="88"/>
    </location>
</feature>
<comment type="caution">
    <text evidence="2">The sequence shown here is derived from an EMBL/GenBank/DDBJ whole genome shotgun (WGS) entry which is preliminary data.</text>
</comment>
<feature type="compositionally biased region" description="Polar residues" evidence="1">
    <location>
        <begin position="502"/>
        <end position="515"/>
    </location>
</feature>
<feature type="region of interest" description="Disordered" evidence="1">
    <location>
        <begin position="67"/>
        <end position="143"/>
    </location>
</feature>
<feature type="compositionally biased region" description="Low complexity" evidence="1">
    <location>
        <begin position="482"/>
        <end position="492"/>
    </location>
</feature>
<organism evidence="2 3">
    <name type="scientific">Synchytrium endobioticum</name>
    <dbReference type="NCBI Taxonomy" id="286115"/>
    <lineage>
        <taxon>Eukaryota</taxon>
        <taxon>Fungi</taxon>
        <taxon>Fungi incertae sedis</taxon>
        <taxon>Chytridiomycota</taxon>
        <taxon>Chytridiomycota incertae sedis</taxon>
        <taxon>Chytridiomycetes</taxon>
        <taxon>Synchytriales</taxon>
        <taxon>Synchytriaceae</taxon>
        <taxon>Synchytrium</taxon>
    </lineage>
</organism>
<protein>
    <submittedName>
        <fullName evidence="2">Uncharacterized protein</fullName>
    </submittedName>
</protein>
<dbReference type="Proteomes" id="UP000317494">
    <property type="component" value="Unassembled WGS sequence"/>
</dbReference>
<accession>A0A507DN96</accession>
<feature type="compositionally biased region" description="Pro residues" evidence="1">
    <location>
        <begin position="247"/>
        <end position="257"/>
    </location>
</feature>
<feature type="compositionally biased region" description="Low complexity" evidence="1">
    <location>
        <begin position="232"/>
        <end position="246"/>
    </location>
</feature>
<feature type="region of interest" description="Disordered" evidence="1">
    <location>
        <begin position="470"/>
        <end position="515"/>
    </location>
</feature>
<reference evidence="2 3" key="1">
    <citation type="journal article" date="2019" name="Sci. Rep.">
        <title>Comparative genomics of chytrid fungi reveal insights into the obligate biotrophic and pathogenic lifestyle of Synchytrium endobioticum.</title>
        <authorList>
            <person name="van de Vossenberg B.T.L.H."/>
            <person name="Warris S."/>
            <person name="Nguyen H.D.T."/>
            <person name="van Gent-Pelzer M.P.E."/>
            <person name="Joly D.L."/>
            <person name="van de Geest H.C."/>
            <person name="Bonants P.J.M."/>
            <person name="Smith D.S."/>
            <person name="Levesque C.A."/>
            <person name="van der Lee T.A.J."/>
        </authorList>
    </citation>
    <scope>NUCLEOTIDE SEQUENCE [LARGE SCALE GENOMIC DNA]</scope>
    <source>
        <strain evidence="2 3">MB42</strain>
    </source>
</reference>